<feature type="domain" description="WYL" evidence="2">
    <location>
        <begin position="175"/>
        <end position="241"/>
    </location>
</feature>
<dbReference type="EMBL" id="MODZ01000015">
    <property type="protein sequence ID" value="OIJ34908.1"/>
    <property type="molecule type" value="Genomic_DNA"/>
</dbReference>
<dbReference type="InterPro" id="IPR051534">
    <property type="entry name" value="CBASS_pafABC_assoc_protein"/>
</dbReference>
<proteinExistence type="predicted"/>
<dbReference type="Pfam" id="PF13280">
    <property type="entry name" value="WYL"/>
    <property type="match status" value="2"/>
</dbReference>
<dbReference type="Pfam" id="PF19187">
    <property type="entry name" value="HTH_PafC"/>
    <property type="match status" value="1"/>
</dbReference>
<reference evidence="4 5" key="1">
    <citation type="submission" date="2016-10" db="EMBL/GenBank/DDBJ databases">
        <title>Draft genome sequence of strain LCT isolated from the Shenzhou X spacecraft of China.</title>
        <authorList>
            <person name="Huang B."/>
        </authorList>
    </citation>
    <scope>NUCLEOTIDE SEQUENCE [LARGE SCALE GENOMIC DNA]</scope>
    <source>
        <strain evidence="4 5">LCT-H5</strain>
    </source>
</reference>
<dbReference type="OrthoDB" id="3268930at2"/>
<evidence type="ECO:0000256" key="1">
    <source>
        <dbReference type="SAM" id="MobiDB-lite"/>
    </source>
</evidence>
<evidence type="ECO:0000259" key="3">
    <source>
        <dbReference type="Pfam" id="PF19187"/>
    </source>
</evidence>
<protein>
    <recommendedName>
        <fullName evidence="6">WYL domain-containing protein</fullName>
    </recommendedName>
</protein>
<feature type="region of interest" description="Disordered" evidence="1">
    <location>
        <begin position="125"/>
        <end position="159"/>
    </location>
</feature>
<dbReference type="InterPro" id="IPR043839">
    <property type="entry name" value="PafC_HTH"/>
</dbReference>
<gene>
    <name evidence="4" type="ORF">BK826_09905</name>
</gene>
<comment type="caution">
    <text evidence="4">The sequence shown here is derived from an EMBL/GenBank/DDBJ whole genome shotgun (WGS) entry which is preliminary data.</text>
</comment>
<dbReference type="PROSITE" id="PS52050">
    <property type="entry name" value="WYL"/>
    <property type="match status" value="2"/>
</dbReference>
<dbReference type="InterPro" id="IPR026881">
    <property type="entry name" value="WYL_dom"/>
</dbReference>
<organism evidence="4 5">
    <name type="scientific">Rothia kristinae</name>
    <dbReference type="NCBI Taxonomy" id="37923"/>
    <lineage>
        <taxon>Bacteria</taxon>
        <taxon>Bacillati</taxon>
        <taxon>Actinomycetota</taxon>
        <taxon>Actinomycetes</taxon>
        <taxon>Micrococcales</taxon>
        <taxon>Micrococcaceae</taxon>
        <taxon>Rothia</taxon>
    </lineage>
</organism>
<dbReference type="Proteomes" id="UP000179540">
    <property type="component" value="Unassembled WGS sequence"/>
</dbReference>
<evidence type="ECO:0000313" key="5">
    <source>
        <dbReference type="Proteomes" id="UP000179540"/>
    </source>
</evidence>
<feature type="domain" description="PafC HTH" evidence="3">
    <location>
        <begin position="387"/>
        <end position="493"/>
    </location>
</feature>
<feature type="domain" description="WYL" evidence="2">
    <location>
        <begin position="527"/>
        <end position="590"/>
    </location>
</feature>
<evidence type="ECO:0000313" key="4">
    <source>
        <dbReference type="EMBL" id="OIJ34908.1"/>
    </source>
</evidence>
<name>A0A1S2MY56_9MICC</name>
<dbReference type="RefSeq" id="WP_075515484.1">
    <property type="nucleotide sequence ID" value="NZ_MODZ01000015.1"/>
</dbReference>
<evidence type="ECO:0008006" key="6">
    <source>
        <dbReference type="Google" id="ProtNLM"/>
    </source>
</evidence>
<evidence type="ECO:0000259" key="2">
    <source>
        <dbReference type="Pfam" id="PF13280"/>
    </source>
</evidence>
<dbReference type="PANTHER" id="PTHR34580:SF1">
    <property type="entry name" value="PROTEIN PAFC"/>
    <property type="match status" value="1"/>
</dbReference>
<dbReference type="AlphaFoldDB" id="A0A1S2MY56"/>
<sequence>MSSTVPAGVSERLLALYAFLLTRELPADRARIREAIQDYRQAPSEEAFERSFERDKAALRAVGLPLRTVHRADGPAYVLDQDGLWLPQLSLTTRQRLFLGLASRLWEEPEVVREGDQALRRLRVRIPESPAERQEDAELPESPDSGPEADGSDGDPEPMARLDRLEVRLSSAPGLEQVLDALALGEDLRFTYRGALELTGRARRMRPWGLGQRFGHWYVHGWDPQRRAPRLFRLSRMAQLRRAPAQGQSAPADLDLSAVLDGITEISGPPALLRAPAELVPLVRDWIEEGLAVRADPEAPVTPEDGMPVRILDALELARCLAEADGAVAVESPELGVRRLEAVRARARHLVDAAQAQRELIRRAREQDRVRTRPVRRSPERESRYARFARLADLIVRLSEVPEAEVSQLAEEFGVQRQRIVKDLQVLTTAGDAVGDGADLRVEAHEDDVRLSLSTRLAGPVRLGPQQTLRLLLGTRLLAELLPEHDAELAELALMLARTLPRPDEAAAPVPALSVRLEEDLSRLAGRLREAARTGRRIRLDYRSRGDDRPRERLIQPLAVESRRGIWYLRARDLARDQERTYRLEAVHGVHDAGPGRPGEPEGSTPEPQQAQARERTGRRAPASMLLWVHPDAEADAVRELGAVREAEVLAPADLSRAGLWRIPVRDPDQLRRILRRHGGQMAAWDQIPDVIPDVIPAA</sequence>
<dbReference type="PANTHER" id="PTHR34580">
    <property type="match status" value="1"/>
</dbReference>
<feature type="region of interest" description="Disordered" evidence="1">
    <location>
        <begin position="589"/>
        <end position="619"/>
    </location>
</feature>
<accession>A0A1S2MY56</accession>